<dbReference type="InterPro" id="IPR047201">
    <property type="entry name" value="ERI-1_3'hExo-like"/>
</dbReference>
<accession>A0A0B7N7A4</accession>
<dbReference type="GO" id="GO:0003676">
    <property type="term" value="F:nucleic acid binding"/>
    <property type="evidence" value="ECO:0007669"/>
    <property type="project" value="InterPro"/>
</dbReference>
<keyword evidence="6" id="KW-0943">RNA-mediated gene silencing</keyword>
<dbReference type="GO" id="GO:0000175">
    <property type="term" value="F:3'-5'-RNA exonuclease activity"/>
    <property type="evidence" value="ECO:0007669"/>
    <property type="project" value="InterPro"/>
</dbReference>
<dbReference type="Proteomes" id="UP000054107">
    <property type="component" value="Unassembled WGS sequence"/>
</dbReference>
<dbReference type="InterPro" id="IPR051274">
    <property type="entry name" value="3-5_Exoribonuclease"/>
</dbReference>
<dbReference type="SUPFAM" id="SSF53098">
    <property type="entry name" value="Ribonuclease H-like"/>
    <property type="match status" value="1"/>
</dbReference>
<reference evidence="8 9" key="1">
    <citation type="submission" date="2014-09" db="EMBL/GenBank/DDBJ databases">
        <authorList>
            <person name="Ellenberger Sabrina"/>
        </authorList>
    </citation>
    <scope>NUCLEOTIDE SEQUENCE [LARGE SCALE GENOMIC DNA]</scope>
    <source>
        <strain evidence="8 9">CBS 412.66</strain>
    </source>
</reference>
<dbReference type="InterPro" id="IPR003034">
    <property type="entry name" value="SAP_dom"/>
</dbReference>
<dbReference type="GO" id="GO:0031047">
    <property type="term" value="P:regulatory ncRNA-mediated gene silencing"/>
    <property type="evidence" value="ECO:0007669"/>
    <property type="project" value="UniProtKB-KW"/>
</dbReference>
<protein>
    <recommendedName>
        <fullName evidence="7">SAP domain-containing protein</fullName>
    </recommendedName>
</protein>
<dbReference type="GO" id="GO:0005737">
    <property type="term" value="C:cytoplasm"/>
    <property type="evidence" value="ECO:0007669"/>
    <property type="project" value="UniProtKB-SubCell"/>
</dbReference>
<dbReference type="SMART" id="SM00479">
    <property type="entry name" value="EXOIII"/>
    <property type="match status" value="1"/>
</dbReference>
<name>A0A0B7N7A4_9FUNG</name>
<dbReference type="InterPro" id="IPR013520">
    <property type="entry name" value="Ribonucl_H"/>
</dbReference>
<dbReference type="EMBL" id="LN731111">
    <property type="protein sequence ID" value="CEP14273.1"/>
    <property type="molecule type" value="Genomic_DNA"/>
</dbReference>
<evidence type="ECO:0000256" key="3">
    <source>
        <dbReference type="ARBA" id="ARBA00022722"/>
    </source>
</evidence>
<keyword evidence="5" id="KW-0269">Exonuclease</keyword>
<dbReference type="Pfam" id="PF00929">
    <property type="entry name" value="RNase_T"/>
    <property type="match status" value="1"/>
</dbReference>
<evidence type="ECO:0000259" key="7">
    <source>
        <dbReference type="PROSITE" id="PS50800"/>
    </source>
</evidence>
<organism evidence="8 9">
    <name type="scientific">Parasitella parasitica</name>
    <dbReference type="NCBI Taxonomy" id="35722"/>
    <lineage>
        <taxon>Eukaryota</taxon>
        <taxon>Fungi</taxon>
        <taxon>Fungi incertae sedis</taxon>
        <taxon>Mucoromycota</taxon>
        <taxon>Mucoromycotina</taxon>
        <taxon>Mucoromycetes</taxon>
        <taxon>Mucorales</taxon>
        <taxon>Mucorineae</taxon>
        <taxon>Mucoraceae</taxon>
        <taxon>Parasitella</taxon>
    </lineage>
</organism>
<evidence type="ECO:0000256" key="4">
    <source>
        <dbReference type="ARBA" id="ARBA00022801"/>
    </source>
</evidence>
<dbReference type="PROSITE" id="PS50800">
    <property type="entry name" value="SAP"/>
    <property type="match status" value="1"/>
</dbReference>
<dbReference type="InterPro" id="IPR012337">
    <property type="entry name" value="RNaseH-like_sf"/>
</dbReference>
<proteinExistence type="predicted"/>
<evidence type="ECO:0000256" key="5">
    <source>
        <dbReference type="ARBA" id="ARBA00022839"/>
    </source>
</evidence>
<dbReference type="PANTHER" id="PTHR23044">
    <property type="entry name" value="3'-5' EXONUCLEASE ERI1-RELATED"/>
    <property type="match status" value="1"/>
</dbReference>
<evidence type="ECO:0000313" key="8">
    <source>
        <dbReference type="EMBL" id="CEP14273.1"/>
    </source>
</evidence>
<dbReference type="STRING" id="35722.A0A0B7N7A4"/>
<comment type="subcellular location">
    <subcellularLocation>
        <location evidence="1">Cytoplasm</location>
    </subcellularLocation>
</comment>
<gene>
    <name evidence="8" type="primary">PARPA_08442.1 scaffold 33036</name>
</gene>
<evidence type="ECO:0000256" key="2">
    <source>
        <dbReference type="ARBA" id="ARBA00022490"/>
    </source>
</evidence>
<dbReference type="PANTHER" id="PTHR23044:SF61">
    <property type="entry name" value="3'-5' EXORIBONUCLEASE 1-RELATED"/>
    <property type="match status" value="1"/>
</dbReference>
<dbReference type="AlphaFoldDB" id="A0A0B7N7A4"/>
<feature type="domain" description="SAP" evidence="7">
    <location>
        <begin position="8"/>
        <end position="42"/>
    </location>
</feature>
<dbReference type="Gene3D" id="3.30.420.10">
    <property type="entry name" value="Ribonuclease H-like superfamily/Ribonuclease H"/>
    <property type="match status" value="1"/>
</dbReference>
<keyword evidence="9" id="KW-1185">Reference proteome</keyword>
<evidence type="ECO:0000256" key="1">
    <source>
        <dbReference type="ARBA" id="ARBA00004496"/>
    </source>
</evidence>
<dbReference type="OrthoDB" id="448399at2759"/>
<keyword evidence="4" id="KW-0378">Hydrolase</keyword>
<sequence length="310" mass="35610">MSLEETAKKPTTVEALRLALEEMGLNTKGYKPALKQRYRKALKKQKEAETASNDTNIATLPLSPAPTIDPSLPTVKASAVAEPAEPVVKKQPFEYYLFFDVEATCVADGGFTFPNEIIEFPVVLVDGETFDIVDEFRSYVRPTINPTLSEFCMKLTGISQETVDQSPIFVDVLDQFQEFLAKYELFQSNSAAFVTDGPFDIRDFITKQLKHSKIKPRPAYFDLHWVNIRKLFREFYKQQENKNIGMMLQHLGMEFEGRQHSGLDDARNLAAIGKKMHQEGCVFKTNSWFDPKRHRLYDKKKSVHNTRKRR</sequence>
<evidence type="ECO:0000256" key="6">
    <source>
        <dbReference type="ARBA" id="ARBA00023158"/>
    </source>
</evidence>
<keyword evidence="2" id="KW-0963">Cytoplasm</keyword>
<evidence type="ECO:0000313" key="9">
    <source>
        <dbReference type="Proteomes" id="UP000054107"/>
    </source>
</evidence>
<dbReference type="CDD" id="cd06133">
    <property type="entry name" value="ERI-1_3'hExo_like"/>
    <property type="match status" value="1"/>
</dbReference>
<dbReference type="InterPro" id="IPR036397">
    <property type="entry name" value="RNaseH_sf"/>
</dbReference>
<keyword evidence="3" id="KW-0540">Nuclease</keyword>